<dbReference type="Proteomes" id="UP001205337">
    <property type="component" value="Unassembled WGS sequence"/>
</dbReference>
<evidence type="ECO:0000256" key="3">
    <source>
        <dbReference type="ARBA" id="ARBA00022741"/>
    </source>
</evidence>
<accession>A0ABT1ZEN9</accession>
<sequence length="289" mass="29952">MTARVVVIGDALIDELVDDTGTTHIVGGSALNVAVGLRILGVPAGLVAMIGDDVDGALIRAHLADHGVELHPTITPHGTGVARSERIDGEPRYSFSDSMVGRTLAFDDAQRAAIASAEVVAVSGFPFDVAAQTALLTQAVEGRPFVAVDPNPRTGLLHDADAFRDALEAFGGTAQLIKLGDDDTRLLWGEPVADVAPRLLSRYPYVLATEGGDGASIRIGDARWRHPTLATPDAVVDTMGAGDAVFASVLAELAGTAIPDIEWYDALGRAMAIAAATIAHPGALLRTPS</sequence>
<comment type="caution">
    <text evidence="7">The sequence shown here is derived from an EMBL/GenBank/DDBJ whole genome shotgun (WGS) entry which is preliminary data.</text>
</comment>
<dbReference type="InterPro" id="IPR029056">
    <property type="entry name" value="Ribokinase-like"/>
</dbReference>
<evidence type="ECO:0000256" key="1">
    <source>
        <dbReference type="ARBA" id="ARBA00010688"/>
    </source>
</evidence>
<dbReference type="InterPro" id="IPR002173">
    <property type="entry name" value="Carboh/pur_kinase_PfkB_CS"/>
</dbReference>
<proteinExistence type="inferred from homology"/>
<protein>
    <submittedName>
        <fullName evidence="7">PfkB family carbohydrate kinase</fullName>
    </submittedName>
</protein>
<dbReference type="PANTHER" id="PTHR43085:SF1">
    <property type="entry name" value="PSEUDOURIDINE KINASE-RELATED"/>
    <property type="match status" value="1"/>
</dbReference>
<dbReference type="InterPro" id="IPR011611">
    <property type="entry name" value="PfkB_dom"/>
</dbReference>
<evidence type="ECO:0000313" key="7">
    <source>
        <dbReference type="EMBL" id="MCS0499176.1"/>
    </source>
</evidence>
<organism evidence="7 8">
    <name type="scientific">Protaetiibacter mangrovi</name>
    <dbReference type="NCBI Taxonomy" id="2970926"/>
    <lineage>
        <taxon>Bacteria</taxon>
        <taxon>Bacillati</taxon>
        <taxon>Actinomycetota</taxon>
        <taxon>Actinomycetes</taxon>
        <taxon>Micrococcales</taxon>
        <taxon>Microbacteriaceae</taxon>
        <taxon>Protaetiibacter</taxon>
    </lineage>
</organism>
<keyword evidence="2" id="KW-0808">Transferase</keyword>
<reference evidence="7 8" key="1">
    <citation type="submission" date="2022-08" db="EMBL/GenBank/DDBJ databases">
        <authorList>
            <person name="Li F."/>
        </authorList>
    </citation>
    <scope>NUCLEOTIDE SEQUENCE [LARGE SCALE GENOMIC DNA]</scope>
    <source>
        <strain evidence="7 8">10F1B-8-1</strain>
    </source>
</reference>
<feature type="domain" description="Carbohydrate kinase PfkB" evidence="6">
    <location>
        <begin position="9"/>
        <end position="284"/>
    </location>
</feature>
<dbReference type="PANTHER" id="PTHR43085">
    <property type="entry name" value="HEXOKINASE FAMILY MEMBER"/>
    <property type="match status" value="1"/>
</dbReference>
<evidence type="ECO:0000259" key="6">
    <source>
        <dbReference type="Pfam" id="PF00294"/>
    </source>
</evidence>
<evidence type="ECO:0000256" key="2">
    <source>
        <dbReference type="ARBA" id="ARBA00022679"/>
    </source>
</evidence>
<gene>
    <name evidence="7" type="ORF">NUH29_06390</name>
</gene>
<evidence type="ECO:0000256" key="5">
    <source>
        <dbReference type="ARBA" id="ARBA00022840"/>
    </source>
</evidence>
<dbReference type="Gene3D" id="3.40.1190.20">
    <property type="match status" value="1"/>
</dbReference>
<dbReference type="SUPFAM" id="SSF53613">
    <property type="entry name" value="Ribokinase-like"/>
    <property type="match status" value="1"/>
</dbReference>
<comment type="similarity">
    <text evidence="1">Belongs to the carbohydrate kinase PfkB family.</text>
</comment>
<keyword evidence="4 7" id="KW-0418">Kinase</keyword>
<keyword evidence="5" id="KW-0067">ATP-binding</keyword>
<keyword evidence="8" id="KW-1185">Reference proteome</keyword>
<dbReference type="Pfam" id="PF00294">
    <property type="entry name" value="PfkB"/>
    <property type="match status" value="1"/>
</dbReference>
<dbReference type="PROSITE" id="PS00583">
    <property type="entry name" value="PFKB_KINASES_1"/>
    <property type="match status" value="1"/>
</dbReference>
<dbReference type="RefSeq" id="WP_258798195.1">
    <property type="nucleotide sequence ID" value="NZ_JANTHX010000005.1"/>
</dbReference>
<keyword evidence="3" id="KW-0547">Nucleotide-binding</keyword>
<name>A0ABT1ZEN9_9MICO</name>
<dbReference type="GO" id="GO:0016301">
    <property type="term" value="F:kinase activity"/>
    <property type="evidence" value="ECO:0007669"/>
    <property type="project" value="UniProtKB-KW"/>
</dbReference>
<evidence type="ECO:0000256" key="4">
    <source>
        <dbReference type="ARBA" id="ARBA00022777"/>
    </source>
</evidence>
<evidence type="ECO:0000313" key="8">
    <source>
        <dbReference type="Proteomes" id="UP001205337"/>
    </source>
</evidence>
<dbReference type="InterPro" id="IPR050306">
    <property type="entry name" value="PfkB_Carbo_kinase"/>
</dbReference>
<dbReference type="EMBL" id="JANTHX010000005">
    <property type="protein sequence ID" value="MCS0499176.1"/>
    <property type="molecule type" value="Genomic_DNA"/>
</dbReference>